<gene>
    <name evidence="2" type="ORF">LOD99_9150</name>
</gene>
<reference evidence="2 3" key="1">
    <citation type="journal article" date="2023" name="BMC Biol.">
        <title>The compact genome of the sponge Oopsacas minuta (Hexactinellida) is lacking key metazoan core genes.</title>
        <authorList>
            <person name="Santini S."/>
            <person name="Schenkelaars Q."/>
            <person name="Jourda C."/>
            <person name="Duchesne M."/>
            <person name="Belahbib H."/>
            <person name="Rocher C."/>
            <person name="Selva M."/>
            <person name="Riesgo A."/>
            <person name="Vervoort M."/>
            <person name="Leys S.P."/>
            <person name="Kodjabachian L."/>
            <person name="Le Bivic A."/>
            <person name="Borchiellini C."/>
            <person name="Claverie J.M."/>
            <person name="Renard E."/>
        </authorList>
    </citation>
    <scope>NUCLEOTIDE SEQUENCE [LARGE SCALE GENOMIC DNA]</scope>
    <source>
        <strain evidence="2">SPO-2</strain>
    </source>
</reference>
<dbReference type="EMBL" id="JAKMXF010000352">
    <property type="protein sequence ID" value="KAI6646821.1"/>
    <property type="molecule type" value="Genomic_DNA"/>
</dbReference>
<proteinExistence type="predicted"/>
<comment type="caution">
    <text evidence="2">The sequence shown here is derived from an EMBL/GenBank/DDBJ whole genome shotgun (WGS) entry which is preliminary data.</text>
</comment>
<accession>A0AAV7JDM2</accession>
<sequence length="112" mass="12468">MLIDQLIIRVIGQNDLLTTLRPTSSVFADDLDSDSYNLTVPTLMGTQLTPYINITFCHAEPINPLIHPSHLYHGFSYSLRIVCTRDESAGNREILKSSVKEPADHSESKAPT</sequence>
<organism evidence="2 3">
    <name type="scientific">Oopsacas minuta</name>
    <dbReference type="NCBI Taxonomy" id="111878"/>
    <lineage>
        <taxon>Eukaryota</taxon>
        <taxon>Metazoa</taxon>
        <taxon>Porifera</taxon>
        <taxon>Hexactinellida</taxon>
        <taxon>Hexasterophora</taxon>
        <taxon>Lyssacinosida</taxon>
        <taxon>Leucopsacidae</taxon>
        <taxon>Oopsacas</taxon>
    </lineage>
</organism>
<evidence type="ECO:0000313" key="2">
    <source>
        <dbReference type="EMBL" id="KAI6646821.1"/>
    </source>
</evidence>
<protein>
    <submittedName>
        <fullName evidence="2">Uncharacterized protein</fullName>
    </submittedName>
</protein>
<feature type="region of interest" description="Disordered" evidence="1">
    <location>
        <begin position="93"/>
        <end position="112"/>
    </location>
</feature>
<evidence type="ECO:0000313" key="3">
    <source>
        <dbReference type="Proteomes" id="UP001165289"/>
    </source>
</evidence>
<dbReference type="Proteomes" id="UP001165289">
    <property type="component" value="Unassembled WGS sequence"/>
</dbReference>
<dbReference type="AlphaFoldDB" id="A0AAV7JDM2"/>
<name>A0AAV7JDM2_9METZ</name>
<keyword evidence="3" id="KW-1185">Reference proteome</keyword>
<evidence type="ECO:0000256" key="1">
    <source>
        <dbReference type="SAM" id="MobiDB-lite"/>
    </source>
</evidence>